<evidence type="ECO:0000256" key="4">
    <source>
        <dbReference type="ARBA" id="ARBA00022692"/>
    </source>
</evidence>
<name>A0ABV0SDE2_9TELE</name>
<evidence type="ECO:0000256" key="5">
    <source>
        <dbReference type="ARBA" id="ARBA00022703"/>
    </source>
</evidence>
<comment type="caution">
    <text evidence="10">The sequence shown here is derived from an EMBL/GenBank/DDBJ whole genome shotgun (WGS) entry which is preliminary data.</text>
</comment>
<dbReference type="EMBL" id="JAHRIN010077165">
    <property type="protein sequence ID" value="MEQ2218568.1"/>
    <property type="molecule type" value="Genomic_DNA"/>
</dbReference>
<keyword evidence="3" id="KW-1003">Cell membrane</keyword>
<keyword evidence="6" id="KW-1133">Transmembrane helix</keyword>
<evidence type="ECO:0000256" key="6">
    <source>
        <dbReference type="ARBA" id="ARBA00022989"/>
    </source>
</evidence>
<evidence type="ECO:0000313" key="10">
    <source>
        <dbReference type="EMBL" id="MEQ2218568.1"/>
    </source>
</evidence>
<dbReference type="Proteomes" id="UP001434883">
    <property type="component" value="Unassembled WGS sequence"/>
</dbReference>
<sequence>SNAFQKQLLSMQDGFSACQQSLMPSWPEELFTLSIFSQENWEHFQAVDSIITPHFSSCPRRHISAIRQGFRVWWRKEEGSGYAVYLTHDLSMLRLIETFCESTPQLILMIYVMLRTNKARTVQCESHFSLKLLPAQADNRTQQIPQR</sequence>
<keyword evidence="11" id="KW-1185">Reference proteome</keyword>
<evidence type="ECO:0000256" key="7">
    <source>
        <dbReference type="ARBA" id="ARBA00023136"/>
    </source>
</evidence>
<keyword evidence="4" id="KW-0812">Transmembrane</keyword>
<dbReference type="PANTHER" id="PTHR16024">
    <property type="entry name" value="XK-RELATED PROTEIN"/>
    <property type="match status" value="1"/>
</dbReference>
<comment type="similarity">
    <text evidence="2 9">Belongs to the XK family.</text>
</comment>
<comment type="catalytic activity">
    <reaction evidence="8">
        <text>a 1,2-diacyl-sn-glycero-3-phospho-L-serine(in) = a 1,2-diacyl-sn-glycero-3-phospho-L-serine(out)</text>
        <dbReference type="Rhea" id="RHEA:38663"/>
        <dbReference type="ChEBI" id="CHEBI:57262"/>
    </reaction>
</comment>
<evidence type="ECO:0000256" key="8">
    <source>
        <dbReference type="ARBA" id="ARBA00024479"/>
    </source>
</evidence>
<dbReference type="Pfam" id="PF09815">
    <property type="entry name" value="XK-related"/>
    <property type="match status" value="1"/>
</dbReference>
<keyword evidence="7" id="KW-0472">Membrane</keyword>
<gene>
    <name evidence="10" type="ORF">XENOCAPTIV_005051</name>
</gene>
<comment type="subcellular location">
    <subcellularLocation>
        <location evidence="1">Cell membrane</location>
        <topology evidence="1">Multi-pass membrane protein</topology>
    </subcellularLocation>
    <subcellularLocation>
        <location evidence="9">Membrane</location>
        <topology evidence="9">Multi-pass membrane protein</topology>
    </subcellularLocation>
</comment>
<proteinExistence type="inferred from homology"/>
<dbReference type="PANTHER" id="PTHR16024:SF8">
    <property type="entry name" value="XK-RELATED PROTEIN 8"/>
    <property type="match status" value="1"/>
</dbReference>
<evidence type="ECO:0000256" key="3">
    <source>
        <dbReference type="ARBA" id="ARBA00022475"/>
    </source>
</evidence>
<protein>
    <recommendedName>
        <fullName evidence="9">XK-related protein</fullName>
    </recommendedName>
</protein>
<reference evidence="10 11" key="1">
    <citation type="submission" date="2021-06" db="EMBL/GenBank/DDBJ databases">
        <authorList>
            <person name="Palmer J.M."/>
        </authorList>
    </citation>
    <scope>NUCLEOTIDE SEQUENCE [LARGE SCALE GENOMIC DNA]</scope>
    <source>
        <strain evidence="10 11">XC_2019</strain>
        <tissue evidence="10">Muscle</tissue>
    </source>
</reference>
<feature type="non-terminal residue" evidence="10">
    <location>
        <position position="1"/>
    </location>
</feature>
<dbReference type="InterPro" id="IPR018629">
    <property type="entry name" value="XK-rel"/>
</dbReference>
<accession>A0ABV0SDE2</accession>
<dbReference type="InterPro" id="IPR050895">
    <property type="entry name" value="XK-related_scramblase"/>
</dbReference>
<evidence type="ECO:0000313" key="11">
    <source>
        <dbReference type="Proteomes" id="UP001434883"/>
    </source>
</evidence>
<evidence type="ECO:0000256" key="2">
    <source>
        <dbReference type="ARBA" id="ARBA00008789"/>
    </source>
</evidence>
<evidence type="ECO:0000256" key="9">
    <source>
        <dbReference type="RuleBase" id="RU910716"/>
    </source>
</evidence>
<evidence type="ECO:0000256" key="1">
    <source>
        <dbReference type="ARBA" id="ARBA00004651"/>
    </source>
</evidence>
<organism evidence="10 11">
    <name type="scientific">Xenoophorus captivus</name>
    <dbReference type="NCBI Taxonomy" id="1517983"/>
    <lineage>
        <taxon>Eukaryota</taxon>
        <taxon>Metazoa</taxon>
        <taxon>Chordata</taxon>
        <taxon>Craniata</taxon>
        <taxon>Vertebrata</taxon>
        <taxon>Euteleostomi</taxon>
        <taxon>Actinopterygii</taxon>
        <taxon>Neopterygii</taxon>
        <taxon>Teleostei</taxon>
        <taxon>Neoteleostei</taxon>
        <taxon>Acanthomorphata</taxon>
        <taxon>Ovalentaria</taxon>
        <taxon>Atherinomorphae</taxon>
        <taxon>Cyprinodontiformes</taxon>
        <taxon>Goodeidae</taxon>
        <taxon>Xenoophorus</taxon>
    </lineage>
</organism>
<keyword evidence="5" id="KW-0053">Apoptosis</keyword>